<dbReference type="EMBL" id="SWKU01000017">
    <property type="protein sequence ID" value="KAF2999414.1"/>
    <property type="molecule type" value="Genomic_DNA"/>
</dbReference>
<proteinExistence type="predicted"/>
<accession>A0A9P4W9H2</accession>
<name>A0A9P4W9H2_CURKU</name>
<protein>
    <recommendedName>
        <fullName evidence="3">Cupin type-2 domain-containing protein</fullName>
    </recommendedName>
</protein>
<dbReference type="OrthoDB" id="445803at2759"/>
<reference evidence="4" key="1">
    <citation type="submission" date="2019-04" db="EMBL/GenBank/DDBJ databases">
        <title>Sequencing of skin fungus with MAO and IRED activity.</title>
        <authorList>
            <person name="Marsaioli A.J."/>
            <person name="Bonatto J.M.C."/>
            <person name="Reis Junior O."/>
        </authorList>
    </citation>
    <scope>NUCLEOTIDE SEQUENCE</scope>
    <source>
        <strain evidence="4">30M1</strain>
    </source>
</reference>
<evidence type="ECO:0000256" key="2">
    <source>
        <dbReference type="SAM" id="MobiDB-lite"/>
    </source>
</evidence>
<organism evidence="4 5">
    <name type="scientific">Curvularia kusanoi</name>
    <name type="common">Cochliobolus kusanoi</name>
    <dbReference type="NCBI Taxonomy" id="90978"/>
    <lineage>
        <taxon>Eukaryota</taxon>
        <taxon>Fungi</taxon>
        <taxon>Dikarya</taxon>
        <taxon>Ascomycota</taxon>
        <taxon>Pezizomycotina</taxon>
        <taxon>Dothideomycetes</taxon>
        <taxon>Pleosporomycetidae</taxon>
        <taxon>Pleosporales</taxon>
        <taxon>Pleosporineae</taxon>
        <taxon>Pleosporaceae</taxon>
        <taxon>Curvularia</taxon>
    </lineage>
</organism>
<keyword evidence="1" id="KW-0479">Metal-binding</keyword>
<evidence type="ECO:0000313" key="5">
    <source>
        <dbReference type="Proteomes" id="UP000801428"/>
    </source>
</evidence>
<dbReference type="Gene3D" id="2.60.120.10">
    <property type="entry name" value="Jelly Rolls"/>
    <property type="match status" value="1"/>
</dbReference>
<dbReference type="InterPro" id="IPR013096">
    <property type="entry name" value="Cupin_2"/>
</dbReference>
<evidence type="ECO:0000259" key="3">
    <source>
        <dbReference type="Pfam" id="PF07883"/>
    </source>
</evidence>
<dbReference type="AlphaFoldDB" id="A0A9P4W9H2"/>
<dbReference type="Pfam" id="PF07883">
    <property type="entry name" value="Cupin_2"/>
    <property type="match status" value="1"/>
</dbReference>
<dbReference type="PANTHER" id="PTHR35848:SF6">
    <property type="entry name" value="CUPIN TYPE-2 DOMAIN-CONTAINING PROTEIN"/>
    <property type="match status" value="1"/>
</dbReference>
<gene>
    <name evidence="4" type="ORF">E8E13_007202</name>
</gene>
<evidence type="ECO:0000256" key="1">
    <source>
        <dbReference type="ARBA" id="ARBA00022723"/>
    </source>
</evidence>
<dbReference type="PANTHER" id="PTHR35848">
    <property type="entry name" value="OXALATE-BINDING PROTEIN"/>
    <property type="match status" value="1"/>
</dbReference>
<sequence>MTGNKAAQKPVLLTSTDIENAPSEGFPDPSSGGDVSWKTLISAPITATDTFTVGIATCAPKKTTGCRGHLKPHRHQQAEVYHVTQGKGIVTIDGEKHEIGKGGVLWIPGDAEHGIENVGEEDLVWLYVFAVNGFEDVIYRFDGDGFNGQKAKL</sequence>
<dbReference type="SUPFAM" id="SSF51182">
    <property type="entry name" value="RmlC-like cupins"/>
    <property type="match status" value="1"/>
</dbReference>
<comment type="caution">
    <text evidence="4">The sequence shown here is derived from an EMBL/GenBank/DDBJ whole genome shotgun (WGS) entry which is preliminary data.</text>
</comment>
<dbReference type="Proteomes" id="UP000801428">
    <property type="component" value="Unassembled WGS sequence"/>
</dbReference>
<feature type="region of interest" description="Disordered" evidence="2">
    <location>
        <begin position="1"/>
        <end position="33"/>
    </location>
</feature>
<evidence type="ECO:0000313" key="4">
    <source>
        <dbReference type="EMBL" id="KAF2999414.1"/>
    </source>
</evidence>
<dbReference type="GO" id="GO:0046872">
    <property type="term" value="F:metal ion binding"/>
    <property type="evidence" value="ECO:0007669"/>
    <property type="project" value="UniProtKB-KW"/>
</dbReference>
<dbReference type="InterPro" id="IPR014710">
    <property type="entry name" value="RmlC-like_jellyroll"/>
</dbReference>
<feature type="domain" description="Cupin type-2" evidence="3">
    <location>
        <begin position="71"/>
        <end position="129"/>
    </location>
</feature>
<keyword evidence="5" id="KW-1185">Reference proteome</keyword>
<dbReference type="InterPro" id="IPR011051">
    <property type="entry name" value="RmlC_Cupin_sf"/>
</dbReference>
<dbReference type="InterPro" id="IPR051610">
    <property type="entry name" value="GPI/OXD"/>
</dbReference>